<dbReference type="SFLD" id="SFLDS00003">
    <property type="entry name" value="Haloacid_Dehalogenase"/>
    <property type="match status" value="1"/>
</dbReference>
<dbReference type="GO" id="GO:0004427">
    <property type="term" value="F:inorganic diphosphate phosphatase activity"/>
    <property type="evidence" value="ECO:0007669"/>
    <property type="project" value="UniProtKB-EC"/>
</dbReference>
<dbReference type="SFLD" id="SFLDG01129">
    <property type="entry name" value="C1.5:_HAD__Beta-PGM__Phosphata"/>
    <property type="match status" value="1"/>
</dbReference>
<dbReference type="RefSeq" id="WP_013189427.1">
    <property type="nucleotide sequence ID" value="NZ_CP068112.1"/>
</dbReference>
<gene>
    <name evidence="1" type="primary">ppaX</name>
    <name evidence="1" type="ORF">NCTC11820_01095</name>
</gene>
<dbReference type="GeneID" id="55565610"/>
<dbReference type="Gene3D" id="3.40.50.1000">
    <property type="entry name" value="HAD superfamily/HAD-like"/>
    <property type="match status" value="1"/>
</dbReference>
<keyword evidence="1" id="KW-0378">Hydrolase</keyword>
<reference evidence="1 2" key="1">
    <citation type="submission" date="2018-06" db="EMBL/GenBank/DDBJ databases">
        <authorList>
            <consortium name="Pathogen Informatics"/>
            <person name="Doyle S."/>
        </authorList>
    </citation>
    <scope>NUCLEOTIDE SEQUENCE [LARGE SCALE GENOMIC DNA]</scope>
    <source>
        <strain evidence="1 2">NCTC11820</strain>
    </source>
</reference>
<dbReference type="PANTHER" id="PTHR43434">
    <property type="entry name" value="PHOSPHOGLYCOLATE PHOSPHATASE"/>
    <property type="match status" value="1"/>
</dbReference>
<dbReference type="Pfam" id="PF13419">
    <property type="entry name" value="HAD_2"/>
    <property type="match status" value="1"/>
</dbReference>
<dbReference type="AlphaFoldDB" id="A0A2X2YPC9"/>
<organism evidence="1 2">
    <name type="scientific">Mobiluncus curtisii</name>
    <dbReference type="NCBI Taxonomy" id="2051"/>
    <lineage>
        <taxon>Bacteria</taxon>
        <taxon>Bacillati</taxon>
        <taxon>Actinomycetota</taxon>
        <taxon>Actinomycetes</taxon>
        <taxon>Actinomycetales</taxon>
        <taxon>Actinomycetaceae</taxon>
        <taxon>Mobiluncus</taxon>
    </lineage>
</organism>
<dbReference type="InterPro" id="IPR041492">
    <property type="entry name" value="HAD_2"/>
</dbReference>
<protein>
    <submittedName>
        <fullName evidence="1">Pyrophosphatase ppaX</fullName>
        <ecNumber evidence="1">3.6.1.1</ecNumber>
    </submittedName>
</protein>
<dbReference type="InterPro" id="IPR036412">
    <property type="entry name" value="HAD-like_sf"/>
</dbReference>
<dbReference type="SUPFAM" id="SSF56784">
    <property type="entry name" value="HAD-like"/>
    <property type="match status" value="1"/>
</dbReference>
<evidence type="ECO:0000313" key="2">
    <source>
        <dbReference type="Proteomes" id="UP000250245"/>
    </source>
</evidence>
<dbReference type="GO" id="GO:0004713">
    <property type="term" value="F:protein tyrosine kinase activity"/>
    <property type="evidence" value="ECO:0007669"/>
    <property type="project" value="TreeGrafter"/>
</dbReference>
<evidence type="ECO:0000313" key="1">
    <source>
        <dbReference type="EMBL" id="SQB64741.1"/>
    </source>
</evidence>
<dbReference type="EMBL" id="UASJ01000001">
    <property type="protein sequence ID" value="SQB64741.1"/>
    <property type="molecule type" value="Genomic_DNA"/>
</dbReference>
<proteinExistence type="predicted"/>
<dbReference type="OMA" id="YLCGKFG"/>
<dbReference type="EC" id="3.6.1.1" evidence="1"/>
<name>A0A2X2YPC9_9ACTO</name>
<dbReference type="Gene3D" id="1.10.150.240">
    <property type="entry name" value="Putative phosphatase, domain 2"/>
    <property type="match status" value="1"/>
</dbReference>
<dbReference type="InterPro" id="IPR023198">
    <property type="entry name" value="PGP-like_dom2"/>
</dbReference>
<dbReference type="GO" id="GO:0005829">
    <property type="term" value="C:cytosol"/>
    <property type="evidence" value="ECO:0007669"/>
    <property type="project" value="TreeGrafter"/>
</dbReference>
<dbReference type="InterPro" id="IPR023214">
    <property type="entry name" value="HAD_sf"/>
</dbReference>
<accession>A0A2X2YPC9</accession>
<dbReference type="PANTHER" id="PTHR43434:SF20">
    <property type="entry name" value="5'-NUCLEOTIDASE"/>
    <property type="match status" value="1"/>
</dbReference>
<sequence length="227" mass="25257">MVDLSRVEIVLLDMDGTLTDSVSRITEYFAALDLELHGRMLSPDAYKKYVGPPLADSMRDMEPDADEQRVAFMVARYREMYWPNAIDVPLYPGIREMLEKLRARGYRLGLATTKSQEMSLQILQHLGIADFFEVVSGVIPGTSRVDKPAVIAWALQQFGVEEPQDKRRVVMVGDRFYDIEGAQINGISAILTTWGDTTQPGEERGAVQVVSTPAELLSALGVHPGKN</sequence>
<dbReference type="InterPro" id="IPR050155">
    <property type="entry name" value="HAD-like_hydrolase_sf"/>
</dbReference>
<dbReference type="Proteomes" id="UP000250245">
    <property type="component" value="Unassembled WGS sequence"/>
</dbReference>